<dbReference type="Proteomes" id="UP000036356">
    <property type="component" value="Unassembled WGS sequence"/>
</dbReference>
<dbReference type="PATRIC" id="fig|476652.3.peg.4448"/>
<evidence type="ECO:0000313" key="1">
    <source>
        <dbReference type="EMBL" id="KLU63891.1"/>
    </source>
</evidence>
<comment type="caution">
    <text evidence="1">The sequence shown here is derived from an EMBL/GenBank/DDBJ whole genome shotgun (WGS) entry which is preliminary data.</text>
</comment>
<organism evidence="1 2">
    <name type="scientific">Desulfosporosinus acididurans</name>
    <dbReference type="NCBI Taxonomy" id="476652"/>
    <lineage>
        <taxon>Bacteria</taxon>
        <taxon>Bacillati</taxon>
        <taxon>Bacillota</taxon>
        <taxon>Clostridia</taxon>
        <taxon>Eubacteriales</taxon>
        <taxon>Desulfitobacteriaceae</taxon>
        <taxon>Desulfosporosinus</taxon>
    </lineage>
</organism>
<dbReference type="EMBL" id="LDZY01000021">
    <property type="protein sequence ID" value="KLU63891.1"/>
    <property type="molecule type" value="Genomic_DNA"/>
</dbReference>
<reference evidence="1 2" key="1">
    <citation type="submission" date="2015-06" db="EMBL/GenBank/DDBJ databases">
        <title>Draft genome of the moderately acidophilic sulfate reducer Candidatus Desulfosporosinus acididurans strain M1.</title>
        <authorList>
            <person name="Poehlein A."/>
            <person name="Petzsch P."/>
            <person name="Johnson B.D."/>
            <person name="Schloemann M."/>
            <person name="Daniel R."/>
            <person name="Muehling M."/>
        </authorList>
    </citation>
    <scope>NUCLEOTIDE SEQUENCE [LARGE SCALE GENOMIC DNA]</scope>
    <source>
        <strain evidence="1 2">M1</strain>
    </source>
</reference>
<dbReference type="AlphaFoldDB" id="A0A0J1IGQ5"/>
<sequence>MIALALNIGVTLLLNRFYQFIFLNVKYCLESAPDAMKISKRSDAVMRKANARNLITLLIPDVAHIQKECETYGKEML</sequence>
<keyword evidence="2" id="KW-1185">Reference proteome</keyword>
<gene>
    <name evidence="1" type="ORF">DEAC_c42030</name>
</gene>
<accession>A0A0J1IGQ5</accession>
<evidence type="ECO:0000313" key="2">
    <source>
        <dbReference type="Proteomes" id="UP000036356"/>
    </source>
</evidence>
<name>A0A0J1IGQ5_9FIRM</name>
<dbReference type="STRING" id="476652.DEAC_c42030"/>
<protein>
    <submittedName>
        <fullName evidence="1">Uncharacterized protein</fullName>
    </submittedName>
</protein>
<proteinExistence type="predicted"/>